<feature type="compositionally biased region" description="Basic and acidic residues" evidence="1">
    <location>
        <begin position="131"/>
        <end position="149"/>
    </location>
</feature>
<dbReference type="AlphaFoldDB" id="B6G8P9"/>
<evidence type="ECO:0000313" key="3">
    <source>
        <dbReference type="Proteomes" id="UP000003560"/>
    </source>
</evidence>
<evidence type="ECO:0000256" key="1">
    <source>
        <dbReference type="SAM" id="MobiDB-lite"/>
    </source>
</evidence>
<dbReference type="EMBL" id="ABXJ01000027">
    <property type="protein sequence ID" value="EEA91298.1"/>
    <property type="molecule type" value="Genomic_DNA"/>
</dbReference>
<dbReference type="HOGENOM" id="CLU_1560328_0_0_11"/>
<reference evidence="2 3" key="1">
    <citation type="submission" date="2008-10" db="EMBL/GenBank/DDBJ databases">
        <title>Draft genome sequence of Collinsella stercoris (DSM 13279).</title>
        <authorList>
            <person name="Sudarsanam P."/>
            <person name="Ley R."/>
            <person name="Guruge J."/>
            <person name="Turnbaugh P.J."/>
            <person name="Mahowald M."/>
            <person name="Liep D."/>
            <person name="Gordon J."/>
        </authorList>
    </citation>
    <scope>NUCLEOTIDE SEQUENCE [LARGE SCALE GENOMIC DNA]</scope>
    <source>
        <strain evidence="2 3">DSM 13279</strain>
    </source>
</reference>
<keyword evidence="3" id="KW-1185">Reference proteome</keyword>
<proteinExistence type="predicted"/>
<feature type="region of interest" description="Disordered" evidence="1">
    <location>
        <begin position="131"/>
        <end position="152"/>
    </location>
</feature>
<comment type="caution">
    <text evidence="2">The sequence shown here is derived from an EMBL/GenBank/DDBJ whole genome shotgun (WGS) entry which is preliminary data.</text>
</comment>
<gene>
    <name evidence="2" type="ORF">COLSTE_00440</name>
</gene>
<dbReference type="STRING" id="445975.COLSTE_00440"/>
<organism evidence="2 3">
    <name type="scientific">Collinsella stercoris DSM 13279</name>
    <dbReference type="NCBI Taxonomy" id="445975"/>
    <lineage>
        <taxon>Bacteria</taxon>
        <taxon>Bacillati</taxon>
        <taxon>Actinomycetota</taxon>
        <taxon>Coriobacteriia</taxon>
        <taxon>Coriobacteriales</taxon>
        <taxon>Coriobacteriaceae</taxon>
        <taxon>Collinsella</taxon>
    </lineage>
</organism>
<evidence type="ECO:0000313" key="2">
    <source>
        <dbReference type="EMBL" id="EEA91298.1"/>
    </source>
</evidence>
<protein>
    <submittedName>
        <fullName evidence="2">Uncharacterized protein</fullName>
    </submittedName>
</protein>
<reference evidence="2 3" key="2">
    <citation type="submission" date="2008-10" db="EMBL/GenBank/DDBJ databases">
        <authorList>
            <person name="Fulton L."/>
            <person name="Clifton S."/>
            <person name="Fulton B."/>
            <person name="Xu J."/>
            <person name="Minx P."/>
            <person name="Pepin K.H."/>
            <person name="Johnson M."/>
            <person name="Thiruvilangam P."/>
            <person name="Bhonagiri V."/>
            <person name="Nash W.E."/>
            <person name="Mardis E.R."/>
            <person name="Wilson R.K."/>
        </authorList>
    </citation>
    <scope>NUCLEOTIDE SEQUENCE [LARGE SCALE GENOMIC DNA]</scope>
    <source>
        <strain evidence="2 3">DSM 13279</strain>
    </source>
</reference>
<sequence>MEGLDRDYWVPEHVRPRRAPYRGGRACRVGDARTSSLLRAAAHRVRRGRRDRLGGGLTHGALPVRGLLQTFRGLSREMDELPLVYLPVAQLPLSIGRAPTNGYHLSGCTWGNGLKYLRKVARRTRNIKHDRCRTPDDSTAKDEHSDHNRTIPATRQAPAWAPFFRESVARS</sequence>
<name>B6G8P9_9ACTN</name>
<dbReference type="Proteomes" id="UP000003560">
    <property type="component" value="Unassembled WGS sequence"/>
</dbReference>
<accession>B6G8P9</accession>